<proteinExistence type="predicted"/>
<gene>
    <name evidence="1" type="ORF">F8566_20115</name>
</gene>
<sequence length="124" mass="13649">MTAPAWLLRQTGGVFRTAILGRCPRCYAPILTGLDDDNAARTARADPTPITPLGEAVALLAGRATYDLLAPYGRRELWRRDQWHISGARKHPVLPEHRCGQPLDAHIETIQAGARYVSPAEPPF</sequence>
<evidence type="ECO:0000313" key="1">
    <source>
        <dbReference type="EMBL" id="KAB2347319.1"/>
    </source>
</evidence>
<dbReference type="EMBL" id="WBMT01000009">
    <property type="protein sequence ID" value="KAB2347319.1"/>
    <property type="molecule type" value="Genomic_DNA"/>
</dbReference>
<organism evidence="1 2">
    <name type="scientific">Actinomadura rudentiformis</name>
    <dbReference type="NCBI Taxonomy" id="359158"/>
    <lineage>
        <taxon>Bacteria</taxon>
        <taxon>Bacillati</taxon>
        <taxon>Actinomycetota</taxon>
        <taxon>Actinomycetes</taxon>
        <taxon>Streptosporangiales</taxon>
        <taxon>Thermomonosporaceae</taxon>
        <taxon>Actinomadura</taxon>
    </lineage>
</organism>
<evidence type="ECO:0000313" key="2">
    <source>
        <dbReference type="Proteomes" id="UP000468735"/>
    </source>
</evidence>
<dbReference type="OrthoDB" id="3398387at2"/>
<comment type="caution">
    <text evidence="1">The sequence shown here is derived from an EMBL/GenBank/DDBJ whole genome shotgun (WGS) entry which is preliminary data.</text>
</comment>
<accession>A0A6H9YLD8</accession>
<dbReference type="RefSeq" id="WP_151562038.1">
    <property type="nucleotide sequence ID" value="NZ_WBMT01000009.1"/>
</dbReference>
<protein>
    <submittedName>
        <fullName evidence="1">Uncharacterized protein</fullName>
    </submittedName>
</protein>
<keyword evidence="2" id="KW-1185">Reference proteome</keyword>
<reference evidence="1 2" key="1">
    <citation type="submission" date="2019-09" db="EMBL/GenBank/DDBJ databases">
        <title>Actinomadura physcomitrii sp. nov., a novel actinomycete isolated from moss [Physcomitrium sphaericum (Ludw) Fuernr].</title>
        <authorList>
            <person name="Zhuang X."/>
            <person name="Liu C."/>
        </authorList>
    </citation>
    <scope>NUCLEOTIDE SEQUENCE [LARGE SCALE GENOMIC DNA]</scope>
    <source>
        <strain evidence="1 2">HMC1</strain>
    </source>
</reference>
<dbReference type="Proteomes" id="UP000468735">
    <property type="component" value="Unassembled WGS sequence"/>
</dbReference>
<dbReference type="AlphaFoldDB" id="A0A6H9YLD8"/>
<name>A0A6H9YLD8_9ACTN</name>